<evidence type="ECO:0000313" key="3">
    <source>
        <dbReference type="EMBL" id="MDV2477782.1"/>
    </source>
</evidence>
<comment type="caution">
    <text evidence="3">The sequence shown here is derived from an EMBL/GenBank/DDBJ whole genome shotgun (WGS) entry which is preliminary data.</text>
</comment>
<proteinExistence type="predicted"/>
<dbReference type="Proteomes" id="UP001275440">
    <property type="component" value="Unassembled WGS sequence"/>
</dbReference>
<feature type="compositionally biased region" description="Polar residues" evidence="1">
    <location>
        <begin position="195"/>
        <end position="204"/>
    </location>
</feature>
<organism evidence="3 4">
    <name type="scientific">Rhodococcus zopfii</name>
    <dbReference type="NCBI Taxonomy" id="43772"/>
    <lineage>
        <taxon>Bacteria</taxon>
        <taxon>Bacillati</taxon>
        <taxon>Actinomycetota</taxon>
        <taxon>Actinomycetes</taxon>
        <taxon>Mycobacteriales</taxon>
        <taxon>Nocardiaceae</taxon>
        <taxon>Rhodococcus</taxon>
    </lineage>
</organism>
<feature type="compositionally biased region" description="Basic and acidic residues" evidence="1">
    <location>
        <begin position="208"/>
        <end position="218"/>
    </location>
</feature>
<dbReference type="PROSITE" id="PS51257">
    <property type="entry name" value="PROKAR_LIPOPROTEIN"/>
    <property type="match status" value="1"/>
</dbReference>
<name>A0ABU3WUV1_9NOCA</name>
<accession>A0ABU3WUV1</accession>
<evidence type="ECO:0000256" key="2">
    <source>
        <dbReference type="SAM" id="SignalP"/>
    </source>
</evidence>
<keyword evidence="4" id="KW-1185">Reference proteome</keyword>
<reference evidence="3 4" key="1">
    <citation type="submission" date="2019-10" db="EMBL/GenBank/DDBJ databases">
        <title>Draft Genome Assembly of Rhodococcus zopfii DSM44189.</title>
        <authorList>
            <person name="Sutton J.M."/>
            <person name="Akob D.M."/>
            <person name="Bushman T.J."/>
        </authorList>
    </citation>
    <scope>NUCLEOTIDE SEQUENCE [LARGE SCALE GENOMIC DNA]</scope>
    <source>
        <strain evidence="3 4">DSM 44189</strain>
    </source>
</reference>
<feature type="region of interest" description="Disordered" evidence="1">
    <location>
        <begin position="174"/>
        <end position="281"/>
    </location>
</feature>
<feature type="signal peptide" evidence="2">
    <location>
        <begin position="1"/>
        <end position="33"/>
    </location>
</feature>
<feature type="chain" id="PRO_5046196593" evidence="2">
    <location>
        <begin position="34"/>
        <end position="281"/>
    </location>
</feature>
<keyword evidence="2" id="KW-0732">Signal</keyword>
<sequence>MTSKSAPRRARSPRRKIGYATLAVSAFVTVSCAGTDSGAAALPEATERYRSPEQIQGATVVWSAEPGLYLQDERGTLVRAAEEAWFVARYVGLENSYPGFAAALDPASARVITPLSDRRPAGTLRAHVLSIASTGTGFEAAVCTRRSELAERWADGRYHFTSEPDIEASIRFARTAPPPGVDEPTAAGALRDTKQTSSQRQWQSPPDRPVHRNRMDHQLRHRSGQHPATVRGMGSQHPDGSDRGRHERHAPRAHCRPTPGGDRTSTAPSPPESAAPRRSRP</sequence>
<protein>
    <submittedName>
        <fullName evidence="3">Uncharacterized protein</fullName>
    </submittedName>
</protein>
<dbReference type="EMBL" id="WBMO01000005">
    <property type="protein sequence ID" value="MDV2477782.1"/>
    <property type="molecule type" value="Genomic_DNA"/>
</dbReference>
<evidence type="ECO:0000313" key="4">
    <source>
        <dbReference type="Proteomes" id="UP001275440"/>
    </source>
</evidence>
<gene>
    <name evidence="3" type="ORF">F8M49_24665</name>
</gene>
<evidence type="ECO:0000256" key="1">
    <source>
        <dbReference type="SAM" id="MobiDB-lite"/>
    </source>
</evidence>
<feature type="compositionally biased region" description="Basic residues" evidence="1">
    <location>
        <begin position="246"/>
        <end position="255"/>
    </location>
</feature>